<name>A0ABS3AP78_9ACTN</name>
<dbReference type="InterPro" id="IPR036259">
    <property type="entry name" value="MFS_trans_sf"/>
</dbReference>
<evidence type="ECO:0000256" key="3">
    <source>
        <dbReference type="ARBA" id="ARBA00022475"/>
    </source>
</evidence>
<reference evidence="9" key="1">
    <citation type="submission" date="2021-02" db="EMBL/GenBank/DDBJ databases">
        <title>Activity-based single-cell genomes from oceanic crustal fluid captures similar information to metagenomic and metatranscriptomic surveys with orders of magnitude less sampling.</title>
        <authorList>
            <person name="D'Angelo T.S."/>
            <person name="Orcutt B.N."/>
        </authorList>
    </citation>
    <scope>NUCLEOTIDE SEQUENCE [LARGE SCALE GENOMIC DNA]</scope>
    <source>
        <strain evidence="9">AH-315-J10</strain>
    </source>
</reference>
<dbReference type="PANTHER" id="PTHR23517:SF3">
    <property type="entry name" value="INTEGRAL MEMBRANE TRANSPORT PROTEIN"/>
    <property type="match status" value="1"/>
</dbReference>
<feature type="transmembrane region" description="Helical" evidence="7">
    <location>
        <begin position="50"/>
        <end position="67"/>
    </location>
</feature>
<feature type="transmembrane region" description="Helical" evidence="7">
    <location>
        <begin position="252"/>
        <end position="272"/>
    </location>
</feature>
<keyword evidence="5 7" id="KW-1133">Transmembrane helix</keyword>
<keyword evidence="10" id="KW-1185">Reference proteome</keyword>
<comment type="subcellular location">
    <subcellularLocation>
        <location evidence="1">Cell membrane</location>
        <topology evidence="1">Multi-pass membrane protein</topology>
    </subcellularLocation>
</comment>
<keyword evidence="2" id="KW-0813">Transport</keyword>
<evidence type="ECO:0000256" key="7">
    <source>
        <dbReference type="SAM" id="Phobius"/>
    </source>
</evidence>
<keyword evidence="6 7" id="KW-0472">Membrane</keyword>
<evidence type="ECO:0000313" key="9">
    <source>
        <dbReference type="EMBL" id="MBN4059669.1"/>
    </source>
</evidence>
<comment type="caution">
    <text evidence="9">The sequence shown here is derived from an EMBL/GenBank/DDBJ whole genome shotgun (WGS) entry which is preliminary data.</text>
</comment>
<dbReference type="Gene3D" id="1.20.1250.20">
    <property type="entry name" value="MFS general substrate transporter like domains"/>
    <property type="match status" value="2"/>
</dbReference>
<evidence type="ECO:0000256" key="6">
    <source>
        <dbReference type="ARBA" id="ARBA00023136"/>
    </source>
</evidence>
<gene>
    <name evidence="9" type="ORF">JYT35_00965</name>
</gene>
<dbReference type="PROSITE" id="PS50850">
    <property type="entry name" value="MFS"/>
    <property type="match status" value="1"/>
</dbReference>
<dbReference type="Proteomes" id="UP000724964">
    <property type="component" value="Unassembled WGS sequence"/>
</dbReference>
<dbReference type="EMBL" id="JAFIUH010000014">
    <property type="protein sequence ID" value="MBN4059669.1"/>
    <property type="molecule type" value="Genomic_DNA"/>
</dbReference>
<feature type="transmembrane region" description="Helical" evidence="7">
    <location>
        <begin position="278"/>
        <end position="300"/>
    </location>
</feature>
<protein>
    <submittedName>
        <fullName evidence="9">MFS transporter</fullName>
    </submittedName>
</protein>
<dbReference type="PANTHER" id="PTHR23517">
    <property type="entry name" value="RESISTANCE PROTEIN MDTM, PUTATIVE-RELATED-RELATED"/>
    <property type="match status" value="1"/>
</dbReference>
<dbReference type="PRINTS" id="PR01036">
    <property type="entry name" value="TCRTETB"/>
</dbReference>
<evidence type="ECO:0000256" key="2">
    <source>
        <dbReference type="ARBA" id="ARBA00022448"/>
    </source>
</evidence>
<evidence type="ECO:0000313" key="10">
    <source>
        <dbReference type="Proteomes" id="UP000724964"/>
    </source>
</evidence>
<accession>A0ABS3AP78</accession>
<dbReference type="SUPFAM" id="SSF103473">
    <property type="entry name" value="MFS general substrate transporter"/>
    <property type="match status" value="1"/>
</dbReference>
<dbReference type="Pfam" id="PF07690">
    <property type="entry name" value="MFS_1"/>
    <property type="match status" value="2"/>
</dbReference>
<organism evidence="9 10">
    <name type="scientific">Acidimicrobium ferrooxidans</name>
    <dbReference type="NCBI Taxonomy" id="53635"/>
    <lineage>
        <taxon>Bacteria</taxon>
        <taxon>Bacillati</taxon>
        <taxon>Actinomycetota</taxon>
        <taxon>Acidimicrobiia</taxon>
        <taxon>Acidimicrobiales</taxon>
        <taxon>Acidimicrobiaceae</taxon>
        <taxon>Acidimicrobium</taxon>
    </lineage>
</organism>
<proteinExistence type="predicted"/>
<dbReference type="InterPro" id="IPR020846">
    <property type="entry name" value="MFS_dom"/>
</dbReference>
<evidence type="ECO:0000256" key="4">
    <source>
        <dbReference type="ARBA" id="ARBA00022692"/>
    </source>
</evidence>
<feature type="transmembrane region" description="Helical" evidence="7">
    <location>
        <begin position="226"/>
        <end position="245"/>
    </location>
</feature>
<keyword evidence="4 7" id="KW-0812">Transmembrane</keyword>
<sequence>MLLPILPVYLRELDLTVGTVSLILAATGVGAAIAGLPLGGALQRFGERKLLVAAIIVSAASAALLGATELIAFLLVLRFVAGVGSMGVRLAQQTLIARTVDGDIRGRAMSVMGGTVRLAFFVGPIIGGVSSDQLGPEATFVASGAVTALGLLPLLAAKADPSQHSRIATSASPRPPSVLESLRGHWKRLVTVGVGPALVTAVRDGRLIVIPLIANDLGLSGTEIGLVVAIGTGADLLLFPVAGWLMDRFGRLYATVPAFGLIGIGLLLLGVLDSTLGVIIAGAVIGIGNGMSAGTMMTIGSDVAPEGVRAPFLAGLGSMQDLGRIIGPLIVGWSAGAAGLHLSAVALAIVMFVAIAWLVFVVGETRDLDPT</sequence>
<evidence type="ECO:0000256" key="5">
    <source>
        <dbReference type="ARBA" id="ARBA00022989"/>
    </source>
</evidence>
<feature type="transmembrane region" description="Helical" evidence="7">
    <location>
        <begin position="340"/>
        <end position="362"/>
    </location>
</feature>
<feature type="transmembrane region" description="Helical" evidence="7">
    <location>
        <begin position="138"/>
        <end position="157"/>
    </location>
</feature>
<evidence type="ECO:0000256" key="1">
    <source>
        <dbReference type="ARBA" id="ARBA00004651"/>
    </source>
</evidence>
<dbReference type="InterPro" id="IPR011701">
    <property type="entry name" value="MFS"/>
</dbReference>
<dbReference type="CDD" id="cd17325">
    <property type="entry name" value="MFS_MdtG_SLC18_like"/>
    <property type="match status" value="1"/>
</dbReference>
<dbReference type="InterPro" id="IPR050171">
    <property type="entry name" value="MFS_Transporters"/>
</dbReference>
<feature type="domain" description="Major facilitator superfamily (MFS) profile" evidence="8">
    <location>
        <begin position="1"/>
        <end position="366"/>
    </location>
</feature>
<keyword evidence="3" id="KW-1003">Cell membrane</keyword>
<evidence type="ECO:0000259" key="8">
    <source>
        <dbReference type="PROSITE" id="PS50850"/>
    </source>
</evidence>
<feature type="transmembrane region" description="Helical" evidence="7">
    <location>
        <begin position="20"/>
        <end position="38"/>
    </location>
</feature>